<proteinExistence type="predicted"/>
<evidence type="ECO:0000313" key="2">
    <source>
        <dbReference type="Proteomes" id="UP001162131"/>
    </source>
</evidence>
<dbReference type="Proteomes" id="UP001162131">
    <property type="component" value="Unassembled WGS sequence"/>
</dbReference>
<name>A0AAU9JT44_9CILI</name>
<evidence type="ECO:0000313" key="1">
    <source>
        <dbReference type="EMBL" id="CAG9328281.1"/>
    </source>
</evidence>
<gene>
    <name evidence="1" type="ORF">BSTOLATCC_MIC45736</name>
</gene>
<organism evidence="1 2">
    <name type="scientific">Blepharisma stoltei</name>
    <dbReference type="NCBI Taxonomy" id="1481888"/>
    <lineage>
        <taxon>Eukaryota</taxon>
        <taxon>Sar</taxon>
        <taxon>Alveolata</taxon>
        <taxon>Ciliophora</taxon>
        <taxon>Postciliodesmatophora</taxon>
        <taxon>Heterotrichea</taxon>
        <taxon>Heterotrichida</taxon>
        <taxon>Blepharismidae</taxon>
        <taxon>Blepharisma</taxon>
    </lineage>
</organism>
<protein>
    <submittedName>
        <fullName evidence="1">Uncharacterized protein</fullName>
    </submittedName>
</protein>
<dbReference type="AlphaFoldDB" id="A0AAU9JT44"/>
<dbReference type="EMBL" id="CAJZBQ010000045">
    <property type="protein sequence ID" value="CAG9328281.1"/>
    <property type="molecule type" value="Genomic_DNA"/>
</dbReference>
<keyword evidence="2" id="KW-1185">Reference proteome</keyword>
<reference evidence="1" key="1">
    <citation type="submission" date="2021-09" db="EMBL/GenBank/DDBJ databases">
        <authorList>
            <consortium name="AG Swart"/>
            <person name="Singh M."/>
            <person name="Singh A."/>
            <person name="Seah K."/>
            <person name="Emmerich C."/>
        </authorList>
    </citation>
    <scope>NUCLEOTIDE SEQUENCE</scope>
    <source>
        <strain evidence="1">ATCC30299</strain>
    </source>
</reference>
<accession>A0AAU9JT44</accession>
<comment type="caution">
    <text evidence="1">The sequence shown here is derived from an EMBL/GenBank/DDBJ whole genome shotgun (WGS) entry which is preliminary data.</text>
</comment>
<sequence length="149" mass="17302">MSQSLAQLRAIYIKSYHEKQKPKKSKHVKSLSQVPKEYLEKLNKVKQEIHNSTNFKPARNLPQKLSIKYDDGFLKLENLGAKSTLARNGLLALQQRIIELESADIIRTLRNIEIDDKNWRVGEEGRIDKLYKNYDLSPVIARQAKNVFL</sequence>